<keyword evidence="3" id="KW-1185">Reference proteome</keyword>
<dbReference type="Proteomes" id="UP000290365">
    <property type="component" value="Chromosome"/>
</dbReference>
<reference evidence="2 3" key="1">
    <citation type="submission" date="2019-01" db="EMBL/GenBank/DDBJ databases">
        <title>Ktedonosporobacter rubrisoli SCAWS-G2.</title>
        <authorList>
            <person name="Huang Y."/>
            <person name="Yan B."/>
        </authorList>
    </citation>
    <scope>NUCLEOTIDE SEQUENCE [LARGE SCALE GENOMIC DNA]</scope>
    <source>
        <strain evidence="2 3">SCAWS-G2</strain>
    </source>
</reference>
<protein>
    <submittedName>
        <fullName evidence="2">DUF3291 domain-containing protein</fullName>
    </submittedName>
</protein>
<feature type="domain" description="DUF3291" evidence="1">
    <location>
        <begin position="61"/>
        <end position="197"/>
    </location>
</feature>
<evidence type="ECO:0000313" key="3">
    <source>
        <dbReference type="Proteomes" id="UP000290365"/>
    </source>
</evidence>
<gene>
    <name evidence="2" type="ORF">EPA93_03715</name>
</gene>
<dbReference type="KEGG" id="kbs:EPA93_03715"/>
<organism evidence="2 3">
    <name type="scientific">Ktedonosporobacter rubrisoli</name>
    <dbReference type="NCBI Taxonomy" id="2509675"/>
    <lineage>
        <taxon>Bacteria</taxon>
        <taxon>Bacillati</taxon>
        <taxon>Chloroflexota</taxon>
        <taxon>Ktedonobacteria</taxon>
        <taxon>Ktedonobacterales</taxon>
        <taxon>Ktedonosporobacteraceae</taxon>
        <taxon>Ktedonosporobacter</taxon>
    </lineage>
</organism>
<sequence length="214" mass="24232">MKIAQEQSKNETKPPFSILVVRDTGINPSLVISAHFYYPRAQGERISSLEWSRKEQGMYHLAQVNIGRLRAPLNDPGMAGYVALRPVIDALARKSQGFIWRRGGPGSTAKETDLYEDHMLIANVSVWATLEDYVNFVYKSEHLKVIKQGQQWFQAIDGPHYALWWVPQGHQPSAQEARERLEYLGRHGETAYAFSIEKTFWAPGEDTLGASLMG</sequence>
<dbReference type="InterPro" id="IPR011008">
    <property type="entry name" value="Dimeric_a/b-barrel"/>
</dbReference>
<accession>A0A4P6JJ83</accession>
<evidence type="ECO:0000313" key="2">
    <source>
        <dbReference type="EMBL" id="QBD75148.1"/>
    </source>
</evidence>
<dbReference type="InterPro" id="IPR021708">
    <property type="entry name" value="DUF3291"/>
</dbReference>
<proteinExistence type="predicted"/>
<dbReference type="SUPFAM" id="SSF54909">
    <property type="entry name" value="Dimeric alpha+beta barrel"/>
    <property type="match status" value="1"/>
</dbReference>
<dbReference type="Pfam" id="PF11695">
    <property type="entry name" value="DUF3291"/>
    <property type="match status" value="1"/>
</dbReference>
<dbReference type="AlphaFoldDB" id="A0A4P6JJ83"/>
<dbReference type="OrthoDB" id="9808719at2"/>
<name>A0A4P6JJ83_KTERU</name>
<evidence type="ECO:0000259" key="1">
    <source>
        <dbReference type="Pfam" id="PF11695"/>
    </source>
</evidence>
<dbReference type="EMBL" id="CP035758">
    <property type="protein sequence ID" value="QBD75148.1"/>
    <property type="molecule type" value="Genomic_DNA"/>
</dbReference>